<evidence type="ECO:0000313" key="3">
    <source>
        <dbReference type="Proteomes" id="UP000587070"/>
    </source>
</evidence>
<keyword evidence="1" id="KW-1133">Transmembrane helix</keyword>
<dbReference type="Proteomes" id="UP000587070">
    <property type="component" value="Unassembled WGS sequence"/>
</dbReference>
<comment type="caution">
    <text evidence="2">The sequence shown here is derived from an EMBL/GenBank/DDBJ whole genome shotgun (WGS) entry which is preliminary data.</text>
</comment>
<accession>A0A840G6G7</accession>
<name>A0A840G6G7_RHOTE</name>
<evidence type="ECO:0000256" key="1">
    <source>
        <dbReference type="SAM" id="Phobius"/>
    </source>
</evidence>
<dbReference type="RefSeq" id="WP_153116898.1">
    <property type="nucleotide sequence ID" value="NZ_JACIGE010000008.1"/>
</dbReference>
<feature type="transmembrane region" description="Helical" evidence="1">
    <location>
        <begin position="126"/>
        <end position="146"/>
    </location>
</feature>
<keyword evidence="3" id="KW-1185">Reference proteome</keyword>
<reference evidence="2 3" key="1">
    <citation type="submission" date="2020-08" db="EMBL/GenBank/DDBJ databases">
        <title>Genome sequencing of Purple Non-Sulfur Bacteria from various extreme environments.</title>
        <authorList>
            <person name="Mayer M."/>
        </authorList>
    </citation>
    <scope>NUCLEOTIDE SEQUENCE [LARGE SCALE GENOMIC DNA]</scope>
    <source>
        <strain evidence="2 3">2761</strain>
    </source>
</reference>
<evidence type="ECO:0000313" key="2">
    <source>
        <dbReference type="EMBL" id="MBB4247963.1"/>
    </source>
</evidence>
<protein>
    <submittedName>
        <fullName evidence="2">Uncharacterized protein</fullName>
    </submittedName>
</protein>
<feature type="transmembrane region" description="Helical" evidence="1">
    <location>
        <begin position="101"/>
        <end position="120"/>
    </location>
</feature>
<keyword evidence="1" id="KW-0812">Transmembrane</keyword>
<gene>
    <name evidence="2" type="ORF">GGD90_002349</name>
</gene>
<dbReference type="AlphaFoldDB" id="A0A840G6G7"/>
<sequence length="174" mass="18959">MKPTTTTTTPGAPRPASRSLVRAVAGEITGISTLASAARRAVAGFRDGVAPTHRELQSLAAGIAAPAQRRFRVETFDSAAARLGLSEADIAARGQQYRRHALLTTFVVWMFVAAAAGAAISGEWLWSLNALAGVPVFTVLALRSWFCFERIQQRRFFHFSEFVRSTAARRMFFA</sequence>
<organism evidence="2 3">
    <name type="scientific">Rhodocyclus tenuis</name>
    <name type="common">Rhodospirillum tenue</name>
    <dbReference type="NCBI Taxonomy" id="1066"/>
    <lineage>
        <taxon>Bacteria</taxon>
        <taxon>Pseudomonadati</taxon>
        <taxon>Pseudomonadota</taxon>
        <taxon>Betaproteobacteria</taxon>
        <taxon>Rhodocyclales</taxon>
        <taxon>Rhodocyclaceae</taxon>
        <taxon>Rhodocyclus</taxon>
    </lineage>
</organism>
<keyword evidence="1" id="KW-0472">Membrane</keyword>
<proteinExistence type="predicted"/>
<dbReference type="EMBL" id="JACIGE010000008">
    <property type="protein sequence ID" value="MBB4247963.1"/>
    <property type="molecule type" value="Genomic_DNA"/>
</dbReference>